<evidence type="ECO:0000313" key="2">
    <source>
        <dbReference type="Proteomes" id="UP000223366"/>
    </source>
</evidence>
<dbReference type="EMBL" id="NVDU01000003">
    <property type="protein sequence ID" value="PFV35688.1"/>
    <property type="molecule type" value="Genomic_DNA"/>
</dbReference>
<proteinExistence type="predicted"/>
<protein>
    <submittedName>
        <fullName evidence="1">Uncharacterized protein</fullName>
    </submittedName>
</protein>
<gene>
    <name evidence="1" type="ORF">COK99_01315</name>
</gene>
<accession>A0A9X7GG38</accession>
<dbReference type="AlphaFoldDB" id="A0A9X7GG38"/>
<reference evidence="1 2" key="1">
    <citation type="submission" date="2017-09" db="EMBL/GenBank/DDBJ databases">
        <title>Large-scale bioinformatics analysis of Bacillus genomes uncovers conserved roles of natural products in bacterial physiology.</title>
        <authorList>
            <consortium name="Agbiome Team Llc"/>
            <person name="Bleich R.M."/>
            <person name="Grubbs K.J."/>
            <person name="Santa Maria K.C."/>
            <person name="Allen S.E."/>
            <person name="Farag S."/>
            <person name="Shank E.A."/>
            <person name="Bowers A."/>
        </authorList>
    </citation>
    <scope>NUCLEOTIDE SEQUENCE [LARGE SCALE GENOMIC DNA]</scope>
    <source>
        <strain evidence="1 2">AFS060060</strain>
    </source>
</reference>
<sequence>MEGKELVTCYLKNNCTYKLWIRDKKGKTFELTQQGVSLKPHPAYMGCYALSIKLEKTYFQNALHLADIKDIAKAVPTIVEENGLKEIKGLKITNISISEHENFTYLIGIGSKII</sequence>
<dbReference type="Proteomes" id="UP000223366">
    <property type="component" value="Unassembled WGS sequence"/>
</dbReference>
<name>A0A9X7GG38_BACTU</name>
<dbReference type="RefSeq" id="WP_098685559.1">
    <property type="nucleotide sequence ID" value="NZ_NVDU01000003.1"/>
</dbReference>
<evidence type="ECO:0000313" key="1">
    <source>
        <dbReference type="EMBL" id="PFV35688.1"/>
    </source>
</evidence>
<comment type="caution">
    <text evidence="1">The sequence shown here is derived from an EMBL/GenBank/DDBJ whole genome shotgun (WGS) entry which is preliminary data.</text>
</comment>
<organism evidence="1 2">
    <name type="scientific">Bacillus thuringiensis</name>
    <dbReference type="NCBI Taxonomy" id="1428"/>
    <lineage>
        <taxon>Bacteria</taxon>
        <taxon>Bacillati</taxon>
        <taxon>Bacillota</taxon>
        <taxon>Bacilli</taxon>
        <taxon>Bacillales</taxon>
        <taxon>Bacillaceae</taxon>
        <taxon>Bacillus</taxon>
        <taxon>Bacillus cereus group</taxon>
    </lineage>
</organism>